<evidence type="ECO:0000313" key="2">
    <source>
        <dbReference type="Proteomes" id="UP001161406"/>
    </source>
</evidence>
<dbReference type="EMBL" id="BSNG01000001">
    <property type="protein sequence ID" value="GLQ10262.1"/>
    <property type="molecule type" value="Genomic_DNA"/>
</dbReference>
<name>A0ABQ5UDU8_9HYPH</name>
<organism evidence="1 2">
    <name type="scientific">Devosia yakushimensis</name>
    <dbReference type="NCBI Taxonomy" id="470028"/>
    <lineage>
        <taxon>Bacteria</taxon>
        <taxon>Pseudomonadati</taxon>
        <taxon>Pseudomonadota</taxon>
        <taxon>Alphaproteobacteria</taxon>
        <taxon>Hyphomicrobiales</taxon>
        <taxon>Devosiaceae</taxon>
        <taxon>Devosia</taxon>
    </lineage>
</organism>
<reference evidence="1" key="1">
    <citation type="journal article" date="2014" name="Int. J. Syst. Evol. Microbiol.">
        <title>Complete genome of a new Firmicutes species belonging to the dominant human colonic microbiota ('Ruminococcus bicirculans') reveals two chromosomes and a selective capacity to utilize plant glucans.</title>
        <authorList>
            <consortium name="NISC Comparative Sequencing Program"/>
            <person name="Wegmann U."/>
            <person name="Louis P."/>
            <person name="Goesmann A."/>
            <person name="Henrissat B."/>
            <person name="Duncan S.H."/>
            <person name="Flint H.J."/>
        </authorList>
    </citation>
    <scope>NUCLEOTIDE SEQUENCE</scope>
    <source>
        <strain evidence="1">NBRC 103855</strain>
    </source>
</reference>
<accession>A0ABQ5UDU8</accession>
<sequence>MRAGASSSQPFAGLIDAVIVDDPVPFAFPGSVARSLAQAVWIWVNRDLCQDIDISDLEQVMPDVLARMREAVDGADADYDNGRRLRAALGNDEARAALPVIMAALRNRAVLDKAQAFGRAVNTIADEAALGTAIHSMPLQDPPLAALLFHAAMGQVANPSRVVGAVIKLSGNSNEGTVARAGFGPVIDAILAHAQNQLHLLQPSGPFSDIDLMCRALDRFHRLVRALTGYVEFARGSRWSMVLSAITKQISDRIEPRLKDVVPDINQALRKPREGADRLDNDRLLAALNGVYLLSAIRDSRDSLALNALFDQAWNQSGQTLEMHLQRNLELLRQNPDDKIVGTRMEAGIKMAEIRFNPEYAETLRRARAAAERRG</sequence>
<comment type="caution">
    <text evidence="1">The sequence shown here is derived from an EMBL/GenBank/DDBJ whole genome shotgun (WGS) entry which is preliminary data.</text>
</comment>
<evidence type="ECO:0000313" key="1">
    <source>
        <dbReference type="EMBL" id="GLQ10262.1"/>
    </source>
</evidence>
<reference evidence="1" key="2">
    <citation type="submission" date="2023-01" db="EMBL/GenBank/DDBJ databases">
        <title>Draft genome sequence of Devosia yakushimensis strain NBRC 103855.</title>
        <authorList>
            <person name="Sun Q."/>
            <person name="Mori K."/>
        </authorList>
    </citation>
    <scope>NUCLEOTIDE SEQUENCE</scope>
    <source>
        <strain evidence="1">NBRC 103855</strain>
    </source>
</reference>
<proteinExistence type="predicted"/>
<dbReference type="Proteomes" id="UP001161406">
    <property type="component" value="Unassembled WGS sequence"/>
</dbReference>
<protein>
    <submittedName>
        <fullName evidence="1">Uncharacterized protein</fullName>
    </submittedName>
</protein>
<keyword evidence="2" id="KW-1185">Reference proteome</keyword>
<gene>
    <name evidence="1" type="ORF">GCM10007913_21940</name>
</gene>